<accession>A0A135YY46</accession>
<keyword evidence="1" id="KW-0812">Transmembrane</keyword>
<organism evidence="2 3">
    <name type="scientific">Peptostreptococcus anaerobius</name>
    <dbReference type="NCBI Taxonomy" id="1261"/>
    <lineage>
        <taxon>Bacteria</taxon>
        <taxon>Bacillati</taxon>
        <taxon>Bacillota</taxon>
        <taxon>Clostridia</taxon>
        <taxon>Peptostreptococcales</taxon>
        <taxon>Peptostreptococcaceae</taxon>
        <taxon>Peptostreptococcus</taxon>
    </lineage>
</organism>
<protein>
    <submittedName>
        <fullName evidence="2">Preprotein translocase, SecE subunit domain protein</fullName>
    </submittedName>
</protein>
<dbReference type="PATRIC" id="fig|1261.5.peg.287"/>
<dbReference type="AlphaFoldDB" id="A0A135YY46"/>
<keyword evidence="1" id="KW-1133">Transmembrane helix</keyword>
<reference evidence="2 3" key="1">
    <citation type="submission" date="2016-02" db="EMBL/GenBank/DDBJ databases">
        <authorList>
            <person name="Wen L."/>
            <person name="He K."/>
            <person name="Yang H."/>
        </authorList>
    </citation>
    <scope>NUCLEOTIDE SEQUENCE [LARGE SCALE GENOMIC DNA]</scope>
    <source>
        <strain evidence="2 3">MJR8628A</strain>
    </source>
</reference>
<dbReference type="Proteomes" id="UP000070326">
    <property type="component" value="Unassembled WGS sequence"/>
</dbReference>
<feature type="transmembrane region" description="Helical" evidence="1">
    <location>
        <begin position="57"/>
        <end position="79"/>
    </location>
</feature>
<gene>
    <name evidence="2" type="ORF">HMPREF3195_00281</name>
</gene>
<sequence length="122" mass="13905">MEDKMAKNNKKKPKAYYDKKITTKTDKKNDKQLMSNSSFVMGLGFLIWMYSRYVSRSSYTMLTALLGLGVMLYGVILNLKKDKESGKEMTTLLKVADYGMIFVVAIALIFYLVITVKSVSKM</sequence>
<dbReference type="STRING" id="1261.HMPREF3195_00281"/>
<comment type="caution">
    <text evidence="2">The sequence shown here is derived from an EMBL/GenBank/DDBJ whole genome shotgun (WGS) entry which is preliminary data.</text>
</comment>
<name>A0A135YY46_9FIRM</name>
<evidence type="ECO:0000313" key="3">
    <source>
        <dbReference type="Proteomes" id="UP000070326"/>
    </source>
</evidence>
<keyword evidence="1" id="KW-0472">Membrane</keyword>
<feature type="transmembrane region" description="Helical" evidence="1">
    <location>
        <begin position="33"/>
        <end position="51"/>
    </location>
</feature>
<evidence type="ECO:0000256" key="1">
    <source>
        <dbReference type="SAM" id="Phobius"/>
    </source>
</evidence>
<dbReference type="EMBL" id="LSQZ01000010">
    <property type="protein sequence ID" value="KXI14309.1"/>
    <property type="molecule type" value="Genomic_DNA"/>
</dbReference>
<feature type="transmembrane region" description="Helical" evidence="1">
    <location>
        <begin position="91"/>
        <end position="114"/>
    </location>
</feature>
<evidence type="ECO:0000313" key="2">
    <source>
        <dbReference type="EMBL" id="KXI14309.1"/>
    </source>
</evidence>
<proteinExistence type="predicted"/>